<dbReference type="PRINTS" id="PR00205">
    <property type="entry name" value="CADHERIN"/>
</dbReference>
<evidence type="ECO:0000256" key="17">
    <source>
        <dbReference type="ARBA" id="ARBA00035015"/>
    </source>
</evidence>
<dbReference type="Gene3D" id="2.60.120.200">
    <property type="match status" value="1"/>
</dbReference>
<dbReference type="GO" id="GO:0005789">
    <property type="term" value="C:endoplasmic reticulum membrane"/>
    <property type="evidence" value="ECO:0007669"/>
    <property type="project" value="UniProtKB-SubCell"/>
</dbReference>
<accession>A0A8C4R0X6</accession>
<dbReference type="Gene3D" id="2.60.40.60">
    <property type="entry name" value="Cadherins"/>
    <property type="match status" value="2"/>
</dbReference>
<feature type="domain" description="Cadherin" evidence="22">
    <location>
        <begin position="41"/>
        <end position="157"/>
    </location>
</feature>
<feature type="signal peptide" evidence="21">
    <location>
        <begin position="1"/>
        <end position="28"/>
    </location>
</feature>
<name>A0A8C4R0X6_EPTBU</name>
<feature type="compositionally biased region" description="Acidic residues" evidence="19">
    <location>
        <begin position="908"/>
        <end position="940"/>
    </location>
</feature>
<evidence type="ECO:0000256" key="11">
    <source>
        <dbReference type="ARBA" id="ARBA00023018"/>
    </source>
</evidence>
<keyword evidence="24" id="KW-1185">Reference proteome</keyword>
<keyword evidence="9" id="KW-0130">Cell adhesion</keyword>
<evidence type="ECO:0000256" key="14">
    <source>
        <dbReference type="ARBA" id="ARBA00023180"/>
    </source>
</evidence>
<reference evidence="23" key="1">
    <citation type="submission" date="2025-08" db="UniProtKB">
        <authorList>
            <consortium name="Ensembl"/>
        </authorList>
    </citation>
    <scope>IDENTIFICATION</scope>
</reference>
<evidence type="ECO:0000313" key="24">
    <source>
        <dbReference type="Proteomes" id="UP000694388"/>
    </source>
</evidence>
<dbReference type="Proteomes" id="UP000694388">
    <property type="component" value="Unplaced"/>
</dbReference>
<comment type="subcellular location">
    <subcellularLocation>
        <location evidence="1">Endoplasmic reticulum membrane</location>
        <topology evidence="1">Single-pass type I membrane protein</topology>
    </subcellularLocation>
    <subcellularLocation>
        <location evidence="2">Golgi apparatus membrane</location>
        <topology evidence="2">Single-pass type I membrane protein</topology>
    </subcellularLocation>
    <subcellularLocation>
        <location evidence="16">Postsynaptic cell membrane</location>
        <topology evidence="16">Single-pass type I membrane protein</topology>
    </subcellularLocation>
</comment>
<dbReference type="GeneTree" id="ENSGT00950000183086"/>
<evidence type="ECO:0000313" key="23">
    <source>
        <dbReference type="Ensembl" id="ENSEBUP00000022728.1"/>
    </source>
</evidence>
<dbReference type="AlphaFoldDB" id="A0A8C4R0X6"/>
<evidence type="ECO:0000256" key="15">
    <source>
        <dbReference type="ARBA" id="ARBA00023257"/>
    </source>
</evidence>
<dbReference type="InterPro" id="IPR045588">
    <property type="entry name" value="CLSTN_C"/>
</dbReference>
<dbReference type="GO" id="GO:0009986">
    <property type="term" value="C:cell surface"/>
    <property type="evidence" value="ECO:0007669"/>
    <property type="project" value="TreeGrafter"/>
</dbReference>
<keyword evidence="6" id="KW-0677">Repeat</keyword>
<evidence type="ECO:0000256" key="16">
    <source>
        <dbReference type="ARBA" id="ARBA00035006"/>
    </source>
</evidence>
<dbReference type="FunFam" id="2.60.40.60:FF:000062">
    <property type="entry name" value="Calsyntenin 3"/>
    <property type="match status" value="1"/>
</dbReference>
<evidence type="ECO:0000256" key="5">
    <source>
        <dbReference type="ARBA" id="ARBA00022729"/>
    </source>
</evidence>
<keyword evidence="8 18" id="KW-0106">Calcium</keyword>
<dbReference type="CDD" id="cd11304">
    <property type="entry name" value="Cadherin_repeat"/>
    <property type="match status" value="2"/>
</dbReference>
<dbReference type="PROSITE" id="PS50268">
    <property type="entry name" value="CADHERIN_2"/>
    <property type="match status" value="1"/>
</dbReference>
<dbReference type="InterPro" id="IPR002126">
    <property type="entry name" value="Cadherin-like_dom"/>
</dbReference>
<dbReference type="Ensembl" id="ENSEBUT00000023304.1">
    <property type="protein sequence ID" value="ENSEBUP00000022728.1"/>
    <property type="gene ID" value="ENSEBUG00000014006.1"/>
</dbReference>
<keyword evidence="4 20" id="KW-0812">Transmembrane</keyword>
<dbReference type="FunFam" id="2.60.40.60:FF:000025">
    <property type="entry name" value="Calsyntenin 1"/>
    <property type="match status" value="1"/>
</dbReference>
<evidence type="ECO:0000256" key="10">
    <source>
        <dbReference type="ARBA" id="ARBA00022989"/>
    </source>
</evidence>
<reference evidence="23" key="2">
    <citation type="submission" date="2025-09" db="UniProtKB">
        <authorList>
            <consortium name="Ensembl"/>
        </authorList>
    </citation>
    <scope>IDENTIFICATION</scope>
</reference>
<feature type="chain" id="PRO_5034816549" description="Cadherin domain-containing protein" evidence="21">
    <location>
        <begin position="29"/>
        <end position="972"/>
    </location>
</feature>
<keyword evidence="7" id="KW-0256">Endoplasmic reticulum</keyword>
<feature type="region of interest" description="Disordered" evidence="19">
    <location>
        <begin position="908"/>
        <end position="972"/>
    </location>
</feature>
<dbReference type="GO" id="GO:0050806">
    <property type="term" value="P:positive regulation of synaptic transmission"/>
    <property type="evidence" value="ECO:0007669"/>
    <property type="project" value="TreeGrafter"/>
</dbReference>
<keyword evidence="15" id="KW-0628">Postsynaptic cell membrane</keyword>
<dbReference type="Pfam" id="PF19699">
    <property type="entry name" value="CLSTN_C"/>
    <property type="match status" value="1"/>
</dbReference>
<dbReference type="SMART" id="SM00112">
    <property type="entry name" value="CA"/>
    <property type="match status" value="2"/>
</dbReference>
<protein>
    <recommendedName>
        <fullName evidence="22">Cadherin domain-containing protein</fullName>
    </recommendedName>
</protein>
<keyword evidence="3" id="KW-1003">Cell membrane</keyword>
<dbReference type="InterPro" id="IPR013320">
    <property type="entry name" value="ConA-like_dom_sf"/>
</dbReference>
<feature type="region of interest" description="Disordered" evidence="19">
    <location>
        <begin position="168"/>
        <end position="189"/>
    </location>
</feature>
<dbReference type="SUPFAM" id="SSF49899">
    <property type="entry name" value="Concanavalin A-like lectins/glucanases"/>
    <property type="match status" value="1"/>
</dbReference>
<evidence type="ECO:0000256" key="12">
    <source>
        <dbReference type="ARBA" id="ARBA00023034"/>
    </source>
</evidence>
<dbReference type="GO" id="GO:0051965">
    <property type="term" value="P:positive regulation of synapse assembly"/>
    <property type="evidence" value="ECO:0007669"/>
    <property type="project" value="TreeGrafter"/>
</dbReference>
<evidence type="ECO:0000256" key="21">
    <source>
        <dbReference type="SAM" id="SignalP"/>
    </source>
</evidence>
<keyword evidence="13 20" id="KW-0472">Membrane</keyword>
<evidence type="ECO:0000256" key="13">
    <source>
        <dbReference type="ARBA" id="ARBA00023136"/>
    </source>
</evidence>
<feature type="compositionally biased region" description="Basic and acidic residues" evidence="19">
    <location>
        <begin position="941"/>
        <end position="953"/>
    </location>
</feature>
<evidence type="ECO:0000256" key="1">
    <source>
        <dbReference type="ARBA" id="ARBA00004115"/>
    </source>
</evidence>
<organism evidence="23 24">
    <name type="scientific">Eptatretus burgeri</name>
    <name type="common">Inshore hagfish</name>
    <dbReference type="NCBI Taxonomy" id="7764"/>
    <lineage>
        <taxon>Eukaryota</taxon>
        <taxon>Metazoa</taxon>
        <taxon>Chordata</taxon>
        <taxon>Craniata</taxon>
        <taxon>Vertebrata</taxon>
        <taxon>Cyclostomata</taxon>
        <taxon>Myxini</taxon>
        <taxon>Myxiniformes</taxon>
        <taxon>Myxinidae</taxon>
        <taxon>Eptatretinae</taxon>
        <taxon>Eptatretus</taxon>
    </lineage>
</organism>
<dbReference type="GO" id="GO:0007156">
    <property type="term" value="P:homophilic cell adhesion via plasma membrane adhesion molecules"/>
    <property type="evidence" value="ECO:0007669"/>
    <property type="project" value="InterPro"/>
</dbReference>
<evidence type="ECO:0000256" key="2">
    <source>
        <dbReference type="ARBA" id="ARBA00004614"/>
    </source>
</evidence>
<evidence type="ECO:0000256" key="8">
    <source>
        <dbReference type="ARBA" id="ARBA00022837"/>
    </source>
</evidence>
<dbReference type="InterPro" id="IPR015919">
    <property type="entry name" value="Cadherin-like_sf"/>
</dbReference>
<evidence type="ECO:0000256" key="7">
    <source>
        <dbReference type="ARBA" id="ARBA00022824"/>
    </source>
</evidence>
<evidence type="ECO:0000256" key="6">
    <source>
        <dbReference type="ARBA" id="ARBA00022737"/>
    </source>
</evidence>
<evidence type="ECO:0000259" key="22">
    <source>
        <dbReference type="PROSITE" id="PS50268"/>
    </source>
</evidence>
<dbReference type="PANTHER" id="PTHR14139:SF2">
    <property type="entry name" value="CALSYNTENIN-1"/>
    <property type="match status" value="1"/>
</dbReference>
<keyword evidence="14" id="KW-0325">Glycoprotein</keyword>
<dbReference type="GO" id="GO:0005509">
    <property type="term" value="F:calcium ion binding"/>
    <property type="evidence" value="ECO:0007669"/>
    <property type="project" value="UniProtKB-UniRule"/>
</dbReference>
<evidence type="ECO:0000256" key="3">
    <source>
        <dbReference type="ARBA" id="ARBA00022475"/>
    </source>
</evidence>
<comment type="similarity">
    <text evidence="17">Belongs to the calsyntenin family.</text>
</comment>
<evidence type="ECO:0000256" key="9">
    <source>
        <dbReference type="ARBA" id="ARBA00022889"/>
    </source>
</evidence>
<sequence length="972" mass="105062">MRHAATSLSPSRLLFTLGILVVVPSSRSLGTAKVNRHKPWIEELYHGVVTENEEEVLLSPPLVAMDHDAPTPYAGEICGFRVLGAGTPFEGVVVNSSTGEGVLRARPGLDCESKTEYEFGIQALDCGEDGQHRRQRKSHRATVRVQVQDVNEFVPKFTQPVYEVTLLKKETGDEPDTSEPENKGSAGRGDAVVLRVEATDGDCSPQFGQICGYEILTPGSPFSIDMDGNVRVSGLLPDADGSERTMEFIVTAFDCGKRRAQRDAIVRIHIRAPCRHGWQGWSDTIEYPAGGGALPLFPGIALETCQTSPTSLQASVAVETGVGGRTCDRDTYSELSRRRLCDAASGAVELLQAASNHSSKLPSSSRHHFEGSEAFMLNQALNLSGAFSLSVWLRHRSGGDAREAIICEGDRTGTGIRKLSLFLHECRVIFSFRRDVIEQGGSHPADFYWKLEQACDNEWHFYVINVDYPAVTLLVDGVSYDPYQVSSDWPISGADLETQVVIGACWQGNSSTNHTGRLHKGGEAAQLGDYLYGELWGLLLRSGIRDSRRDIACLLACQEGLDFSAFDSLGRGMKVHFNPTQSVLTLEGDDPEAFSRTLRHAAYLNSRFFPSPGPRRVTISTQLTCAPDSTCPSVPPVSAYVVVGRAPEPQLWISAASPLAPEASDLAAPGGVPLTPALRILSFPRINSDIEAQSEENNMAEGERAGSGLAHNLEACEVLAQGSTLASQYEELLLLLPSELASMLTLHSSAEGLLIDGVAPMAVYQQALRHLAYRNTNLHHLTRRSFVIRCTELSGRFLSNDFVLEVNPLHSAHLPGSPSHLIAEPRLASDAADSNVGSSTTTVLGISAVVVVVAVCVVLGAVTLGVARVRATQRGIVRTGAEGREGEMDWDDSGLTITVNPMESCEETGISEDEVGLDEESSEGEGYGEEEEEEEEEEESRGEAEGGPGREGHLGSSTPYAQLEWDDSTLSY</sequence>
<dbReference type="PANTHER" id="PTHR14139">
    <property type="entry name" value="CALSYNTENIN"/>
    <property type="match status" value="1"/>
</dbReference>
<keyword evidence="12" id="KW-0333">Golgi apparatus</keyword>
<feature type="transmembrane region" description="Helical" evidence="20">
    <location>
        <begin position="843"/>
        <end position="867"/>
    </location>
</feature>
<dbReference type="GO" id="GO:0000139">
    <property type="term" value="C:Golgi membrane"/>
    <property type="evidence" value="ECO:0007669"/>
    <property type="project" value="UniProtKB-SubCell"/>
</dbReference>
<dbReference type="GO" id="GO:0045211">
    <property type="term" value="C:postsynaptic membrane"/>
    <property type="evidence" value="ECO:0007669"/>
    <property type="project" value="UniProtKB-SubCell"/>
</dbReference>
<proteinExistence type="inferred from homology"/>
<keyword evidence="11" id="KW-0770">Synapse</keyword>
<evidence type="ECO:0000256" key="20">
    <source>
        <dbReference type="SAM" id="Phobius"/>
    </source>
</evidence>
<keyword evidence="5 21" id="KW-0732">Signal</keyword>
<keyword evidence="10 20" id="KW-1133">Transmembrane helix</keyword>
<evidence type="ECO:0000256" key="18">
    <source>
        <dbReference type="PROSITE-ProRule" id="PRU00043"/>
    </source>
</evidence>
<dbReference type="SUPFAM" id="SSF49313">
    <property type="entry name" value="Cadherin-like"/>
    <property type="match status" value="2"/>
</dbReference>
<evidence type="ECO:0000256" key="4">
    <source>
        <dbReference type="ARBA" id="ARBA00022692"/>
    </source>
</evidence>
<evidence type="ECO:0000256" key="19">
    <source>
        <dbReference type="SAM" id="MobiDB-lite"/>
    </source>
</evidence>